<accession>A0A7U2I237</accession>
<dbReference type="OMA" id="GCWAKHG"/>
<keyword evidence="3" id="KW-1185">Reference proteome</keyword>
<organism evidence="2 3">
    <name type="scientific">Phaeosphaeria nodorum (strain SN15 / ATCC MYA-4574 / FGSC 10173)</name>
    <name type="common">Glume blotch fungus</name>
    <name type="synonym">Parastagonospora nodorum</name>
    <dbReference type="NCBI Taxonomy" id="321614"/>
    <lineage>
        <taxon>Eukaryota</taxon>
        <taxon>Fungi</taxon>
        <taxon>Dikarya</taxon>
        <taxon>Ascomycota</taxon>
        <taxon>Pezizomycotina</taxon>
        <taxon>Dothideomycetes</taxon>
        <taxon>Pleosporomycetidae</taxon>
        <taxon>Pleosporales</taxon>
        <taxon>Pleosporineae</taxon>
        <taxon>Phaeosphaeriaceae</taxon>
        <taxon>Parastagonospora</taxon>
    </lineage>
</organism>
<reference evidence="3" key="1">
    <citation type="journal article" date="2021" name="BMC Genomics">
        <title>Chromosome-level genome assembly and manually-curated proteome of model necrotroph Parastagonospora nodorum Sn15 reveals a genome-wide trove of candidate effector homologs, and redundancy of virulence-related functions within an accessory chromosome.</title>
        <authorList>
            <person name="Bertazzoni S."/>
            <person name="Jones D.A.B."/>
            <person name="Phan H.T."/>
            <person name="Tan K.-C."/>
            <person name="Hane J.K."/>
        </authorList>
    </citation>
    <scope>NUCLEOTIDE SEQUENCE [LARGE SCALE GENOMIC DNA]</scope>
    <source>
        <strain evidence="3">SN15 / ATCC MYA-4574 / FGSC 10173)</strain>
    </source>
</reference>
<proteinExistence type="predicted"/>
<protein>
    <submittedName>
        <fullName evidence="2">Uncharacterized protein</fullName>
    </submittedName>
</protein>
<feature type="compositionally biased region" description="Polar residues" evidence="1">
    <location>
        <begin position="604"/>
        <end position="613"/>
    </location>
</feature>
<dbReference type="Proteomes" id="UP000663193">
    <property type="component" value="Chromosome 9"/>
</dbReference>
<dbReference type="EMBL" id="CP069031">
    <property type="protein sequence ID" value="QRC98983.1"/>
    <property type="molecule type" value="Genomic_DNA"/>
</dbReference>
<evidence type="ECO:0000313" key="3">
    <source>
        <dbReference type="Proteomes" id="UP000663193"/>
    </source>
</evidence>
<feature type="region of interest" description="Disordered" evidence="1">
    <location>
        <begin position="586"/>
        <end position="632"/>
    </location>
</feature>
<feature type="compositionally biased region" description="Polar residues" evidence="1">
    <location>
        <begin position="248"/>
        <end position="261"/>
    </location>
</feature>
<feature type="compositionally biased region" description="Polar residues" evidence="1">
    <location>
        <begin position="315"/>
        <end position="344"/>
    </location>
</feature>
<feature type="region of interest" description="Disordered" evidence="1">
    <location>
        <begin position="240"/>
        <end position="349"/>
    </location>
</feature>
<feature type="region of interest" description="Disordered" evidence="1">
    <location>
        <begin position="150"/>
        <end position="172"/>
    </location>
</feature>
<feature type="compositionally biased region" description="Polar residues" evidence="1">
    <location>
        <begin position="621"/>
        <end position="632"/>
    </location>
</feature>
<sequence>MESQATPVQTSIGALSTAFLANVKLTFGESQEATTIFGALCEFRQGRASKRETISTISEALGNHHDLKRDLQNILDHQDARWGAGDFDNLPLALVEGQPPQFLQPVHEPQMRHPFLSSPWDSNNGLLTTFSPMGLTGLSQYSTFAKSTEQPALMPQNGPDSSHPPSRAMLSSPFVPDLVGPSRAQPTYPGIDQTSGFLPYPRPKQIFGTNPSQPEQSNIPQESPYLEPWWSEDWFTQTGHQQGRGEIMSTQESSEVTSAQKPLTAPPAASFLGSSKLNWTPMPMDAPDIGMPPPSRKRSRALSFLQPKAEGGQASGNTVHDYNVSKSQTASPPSTKVSRDSTSVAPKGSGQFIHSVCGRGFTRRQAVKKHHWGDKLDDLDTTTGCWAKHKKPNVNWNEHPSCKVISRVPALHSYGVGSTSAASNAPAVPAMVPSYRDTIPGPSTFLQYHSHGLPGTATPSSSSPFQDLLTAVNIAASIEEPTLKGRIDSLIGSNLDVQADAAAQGQFRPTSSFTNQHPGNNVGNNVEQYHGYWPSLGYNFGVGSSSPVPEPTGMRFSSQPNFIDPTTPFMPPMASDPVYRHQHNSTQLDEEFVTDPGFFLDSGLDQNSGSEQDSGLDRNSGLDQLSQPSASG</sequence>
<evidence type="ECO:0000256" key="1">
    <source>
        <dbReference type="SAM" id="MobiDB-lite"/>
    </source>
</evidence>
<dbReference type="VEuPathDB" id="FungiDB:JI435_304550"/>
<dbReference type="OrthoDB" id="3644322at2759"/>
<dbReference type="AlphaFoldDB" id="A0A7U2I237"/>
<name>A0A7U2I237_PHANO</name>
<evidence type="ECO:0000313" key="2">
    <source>
        <dbReference type="EMBL" id="QRC98983.1"/>
    </source>
</evidence>
<gene>
    <name evidence="2" type="ORF">JI435_304550</name>
</gene>